<dbReference type="InterPro" id="IPR029061">
    <property type="entry name" value="THDP-binding"/>
</dbReference>
<evidence type="ECO:0000256" key="9">
    <source>
        <dbReference type="ARBA" id="ARBA00022842"/>
    </source>
</evidence>
<dbReference type="Pfam" id="PF22613">
    <property type="entry name" value="Transketolase_C_1"/>
    <property type="match status" value="1"/>
</dbReference>
<feature type="binding site" evidence="15">
    <location>
        <position position="216"/>
    </location>
    <ligand>
        <name>thiamine diphosphate</name>
        <dbReference type="ChEBI" id="CHEBI:58937"/>
    </ligand>
</feature>
<dbReference type="OrthoDB" id="8732661at2"/>
<dbReference type="FunFam" id="3.40.50.970:FF:000004">
    <property type="entry name" value="Transketolase"/>
    <property type="match status" value="1"/>
</dbReference>
<evidence type="ECO:0000256" key="18">
    <source>
        <dbReference type="RuleBase" id="RU004996"/>
    </source>
</evidence>
<keyword evidence="9 16" id="KW-0460">Magnesium</keyword>
<keyword evidence="10 15" id="KW-0786">Thiamine pyrophosphate</keyword>
<dbReference type="Pfam" id="PF00456">
    <property type="entry name" value="Transketolase_N"/>
    <property type="match status" value="1"/>
</dbReference>
<evidence type="ECO:0000256" key="12">
    <source>
        <dbReference type="NCBIfam" id="TIGR00232"/>
    </source>
</evidence>
<organism evidence="20 21">
    <name type="scientific">Candidatus Competibacter denitrificans Run_A_D11</name>
    <dbReference type="NCBI Taxonomy" id="1400863"/>
    <lineage>
        <taxon>Bacteria</taxon>
        <taxon>Pseudomonadati</taxon>
        <taxon>Pseudomonadota</taxon>
        <taxon>Gammaproteobacteria</taxon>
        <taxon>Candidatus Competibacteraceae</taxon>
        <taxon>Candidatus Competibacter</taxon>
    </lineage>
</organism>
<feature type="binding site" evidence="16">
    <location>
        <position position="216"/>
    </location>
    <ligand>
        <name>Mg(2+)</name>
        <dbReference type="ChEBI" id="CHEBI:18420"/>
    </ligand>
</feature>
<evidence type="ECO:0000313" key="20">
    <source>
        <dbReference type="EMBL" id="CDI03067.1"/>
    </source>
</evidence>
<feature type="binding site" evidence="14">
    <location>
        <position position="292"/>
    </location>
    <ligand>
        <name>substrate</name>
    </ligand>
</feature>
<feature type="domain" description="Transketolase-like pyrimidine-binding" evidence="19">
    <location>
        <begin position="386"/>
        <end position="557"/>
    </location>
</feature>
<evidence type="ECO:0000313" key="21">
    <source>
        <dbReference type="Proteomes" id="UP000035760"/>
    </source>
</evidence>
<dbReference type="SMART" id="SM00861">
    <property type="entry name" value="Transket_pyr"/>
    <property type="match status" value="1"/>
</dbReference>
<comment type="caution">
    <text evidence="20">The sequence shown here is derived from an EMBL/GenBank/DDBJ whole genome shotgun (WGS) entry which is preliminary data.</text>
</comment>
<dbReference type="InterPro" id="IPR020826">
    <property type="entry name" value="Transketolase_BS"/>
</dbReference>
<feature type="binding site" evidence="15">
    <location>
        <position position="469"/>
    </location>
    <ligand>
        <name>thiamine diphosphate</name>
        <dbReference type="ChEBI" id="CHEBI:58937"/>
    </ligand>
</feature>
<feature type="binding site" evidence="14">
    <location>
        <position position="493"/>
    </location>
    <ligand>
        <name>substrate</name>
    </ligand>
</feature>
<feature type="binding site" evidence="14">
    <location>
        <position position="57"/>
    </location>
    <ligand>
        <name>substrate</name>
    </ligand>
</feature>
<dbReference type="EC" id="2.2.1.1" evidence="5 12"/>
<feature type="binding site" evidence="14">
    <location>
        <position position="389"/>
    </location>
    <ligand>
        <name>substrate</name>
    </ligand>
</feature>
<dbReference type="STRING" id="1400863.BN873_380049"/>
<evidence type="ECO:0000256" key="10">
    <source>
        <dbReference type="ARBA" id="ARBA00023052"/>
    </source>
</evidence>
<keyword evidence="7 16" id="KW-0479">Metal-binding</keyword>
<protein>
    <recommendedName>
        <fullName evidence="5 12">Transketolase</fullName>
        <ecNumber evidence="5 12">2.2.1.1</ecNumber>
    </recommendedName>
</protein>
<dbReference type="Gene3D" id="3.40.50.970">
    <property type="match status" value="2"/>
</dbReference>
<name>W6M5R3_9GAMM</name>
<evidence type="ECO:0000256" key="2">
    <source>
        <dbReference type="ARBA" id="ARBA00001941"/>
    </source>
</evidence>
<feature type="binding site" evidence="14">
    <location>
        <position position="501"/>
    </location>
    <ligand>
        <name>substrate</name>
    </ligand>
</feature>
<evidence type="ECO:0000256" key="15">
    <source>
        <dbReference type="PIRSR" id="PIRSR605478-3"/>
    </source>
</evidence>
<feature type="binding site" evidence="16">
    <location>
        <position position="218"/>
    </location>
    <ligand>
        <name>Mg(2+)</name>
        <dbReference type="ChEBI" id="CHEBI:18420"/>
    </ligand>
</feature>
<feature type="active site" description="Proton donor" evidence="13">
    <location>
        <position position="443"/>
    </location>
</feature>
<dbReference type="FunFam" id="3.40.50.920:FF:000003">
    <property type="entry name" value="Transketolase"/>
    <property type="match status" value="1"/>
</dbReference>
<feature type="binding site" evidence="14">
    <location>
        <position position="552"/>
    </location>
    <ligand>
        <name>substrate</name>
    </ligand>
</feature>
<feature type="binding site" evidence="14">
    <location>
        <position position="416"/>
    </location>
    <ligand>
        <name>substrate</name>
    </ligand>
</feature>
<sequence>MPSRSELAARRLSDNPTEAVAVIGPTGQEFLPPTRRDMANAIRALSMDAVQRAESGHPGAPMGMADFGAVLWDDFFRHNPANPKWFNRDRLILSNGHGSMLLYSLLHLSGYDLTIEDLRNFRQLGSRTPGHPEYGRTAGVETTTGPLGQGLANGVGMALAERALATRFNRPGFPIVDHYTYVILGDGCLMEGISYEACSLAGIWGLGKLICLYDDNGISIDGKVQGWFRDNVALRFEAMGWHVIPNVDGHDADAVHAAIEKARAFHERPTLICCKTTIAKGSPNKGGSEKSHGAPLGVAEVAATREALGWQHEPFVIPPEIYRVFDARARGEAAEDEWNVLLTRYRAEFPERAAEFDRRLACGFPENWQTIAWEFIHQTQQRHEDLATRAASQRVLEFYGPHFLSLVGGSADLAESTGIPWAGSRPVDFEHPDGNLIFYGAREFAMNAIMNGLALHGGYIPFGGTFLMFADYGRSAIRMSALMKIRCMFVLTHDSIGVGGDGPTHQPVEHVASLRIIPDLSVWRTCDTTETAVAWKMALERVNGPTALIFTRQKLPHQDRTPEQVQAIARGGYVLLDCGGNPEAILIATGSEVPLAVEAAKQLNGQGRRIRVVSMPSVDVFDAQDAAYRESVLPAAVTRRVVVEAGVTAPWYKYAGPQGTVIGIDCFGESGPPEIIFQHFGFTVERVAAAVTALF</sequence>
<proteinExistence type="inferred from homology"/>
<dbReference type="InterPro" id="IPR055152">
    <property type="entry name" value="Transketolase-like_C_2"/>
</dbReference>
<evidence type="ECO:0000256" key="16">
    <source>
        <dbReference type="PIRSR" id="PIRSR605478-4"/>
    </source>
</evidence>
<keyword evidence="21" id="KW-1185">Reference proteome</keyword>
<comment type="function">
    <text evidence="18">Catalyzes the transfer of a two-carbon ketol group from a ketose donor to an aldose acceptor, via a covalent intermediate with the cofactor thiamine pyrophosphate.</text>
</comment>
<dbReference type="InterPro" id="IPR033247">
    <property type="entry name" value="Transketolase_fam"/>
</dbReference>
<evidence type="ECO:0000256" key="17">
    <source>
        <dbReference type="PIRSR" id="PIRSR605478-5"/>
    </source>
</evidence>
<reference evidence="20" key="1">
    <citation type="submission" date="2013-07" db="EMBL/GenBank/DDBJ databases">
        <authorList>
            <person name="McIlroy S."/>
        </authorList>
    </citation>
    <scope>NUCLEOTIDE SEQUENCE [LARGE SCALE GENOMIC DNA]</scope>
    <source>
        <strain evidence="20">Run_A_D11</strain>
    </source>
</reference>
<keyword evidence="8 18" id="KW-0106">Calcium</keyword>
<dbReference type="SUPFAM" id="SSF52922">
    <property type="entry name" value="TK C-terminal domain-like"/>
    <property type="match status" value="1"/>
</dbReference>
<comment type="similarity">
    <text evidence="3 18">Belongs to the transketolase family.</text>
</comment>
<accession>W6M5R3</accession>
<dbReference type="FunFam" id="3.40.50.970:FF:000003">
    <property type="entry name" value="Transketolase"/>
    <property type="match status" value="1"/>
</dbReference>
<comment type="cofactor">
    <cofactor evidence="1">
        <name>Ca(2+)</name>
        <dbReference type="ChEBI" id="CHEBI:29108"/>
    </cofactor>
</comment>
<comment type="cofactor">
    <cofactor evidence="15">
        <name>thiamine diphosphate</name>
        <dbReference type="ChEBI" id="CHEBI:58937"/>
    </cofactor>
    <text evidence="15">Binds 1 thiamine pyrophosphate per subunit. During the reaction, the substrate forms a covalent intermediate with the cofactor.</text>
</comment>
<dbReference type="Gene3D" id="3.40.50.920">
    <property type="match status" value="1"/>
</dbReference>
<dbReference type="InterPro" id="IPR005478">
    <property type="entry name" value="Transketolase_bac-like"/>
</dbReference>
<reference evidence="20" key="2">
    <citation type="submission" date="2014-03" db="EMBL/GenBank/DDBJ databases">
        <title>Candidatus Competibacter-lineage genomes retrieved from metagenomes reveal functional metabolic diversity.</title>
        <authorList>
            <person name="McIlroy S.J."/>
            <person name="Albertsen M."/>
            <person name="Andresen E.K."/>
            <person name="Saunders A.M."/>
            <person name="Kristiansen R."/>
            <person name="Stokholm-Bjerregaard M."/>
            <person name="Nielsen K.L."/>
            <person name="Nielsen P.H."/>
        </authorList>
    </citation>
    <scope>NUCLEOTIDE SEQUENCE</scope>
    <source>
        <strain evidence="20">Run_A_D11</strain>
    </source>
</reference>
<feature type="binding site" evidence="16">
    <location>
        <position position="186"/>
    </location>
    <ligand>
        <name>Mg(2+)</name>
        <dbReference type="ChEBI" id="CHEBI:18420"/>
    </ligand>
</feature>
<dbReference type="EMBL" id="CBTJ020000045">
    <property type="protein sequence ID" value="CDI03067.1"/>
    <property type="molecule type" value="Genomic_DNA"/>
</dbReference>
<dbReference type="Pfam" id="PF02779">
    <property type="entry name" value="Transket_pyr"/>
    <property type="match status" value="1"/>
</dbReference>
<feature type="binding site" evidence="15">
    <location>
        <position position="187"/>
    </location>
    <ligand>
        <name>thiamine diphosphate</name>
        <dbReference type="ChEBI" id="CHEBI:58937"/>
    </ligand>
</feature>
<dbReference type="PROSITE" id="PS00802">
    <property type="entry name" value="TRANSKETOLASE_2"/>
    <property type="match status" value="1"/>
</dbReference>
<evidence type="ECO:0000256" key="7">
    <source>
        <dbReference type="ARBA" id="ARBA00022723"/>
    </source>
</evidence>
<evidence type="ECO:0000256" key="11">
    <source>
        <dbReference type="ARBA" id="ARBA00049473"/>
    </source>
</evidence>
<comment type="subunit">
    <text evidence="4 18">Homodimer.</text>
</comment>
<dbReference type="PANTHER" id="PTHR43522">
    <property type="entry name" value="TRANSKETOLASE"/>
    <property type="match status" value="1"/>
</dbReference>
<dbReference type="Proteomes" id="UP000035760">
    <property type="component" value="Unassembled WGS sequence"/>
</dbReference>
<evidence type="ECO:0000256" key="6">
    <source>
        <dbReference type="ARBA" id="ARBA00022679"/>
    </source>
</evidence>
<feature type="site" description="Important for catalytic activity" evidence="17">
    <location>
        <position position="292"/>
    </location>
</feature>
<feature type="binding site" evidence="15">
    <location>
        <position position="97"/>
    </location>
    <ligand>
        <name>thiamine diphosphate</name>
        <dbReference type="ChEBI" id="CHEBI:58937"/>
    </ligand>
</feature>
<comment type="cofactor">
    <cofactor evidence="18">
        <name>Mg(2+)</name>
        <dbReference type="ChEBI" id="CHEBI:18420"/>
    </cofactor>
    <cofactor evidence="18">
        <name>Ca(2+)</name>
        <dbReference type="ChEBI" id="CHEBI:29108"/>
    </cofactor>
    <cofactor evidence="18">
        <name>Mn(2+)</name>
        <dbReference type="ChEBI" id="CHEBI:29035"/>
    </cofactor>
    <cofactor evidence="18">
        <name>Co(2+)</name>
        <dbReference type="ChEBI" id="CHEBI:48828"/>
    </cofactor>
    <text evidence="18">Binds 1 Mg(2+) ion per subunit. Can also utilize other divalent metal cations, such as Ca(2+), Mn(2+) and Co(2+).</text>
</comment>
<dbReference type="InterPro" id="IPR049557">
    <property type="entry name" value="Transketolase_CS"/>
</dbReference>
<dbReference type="GO" id="GO:0004802">
    <property type="term" value="F:transketolase activity"/>
    <property type="evidence" value="ECO:0007669"/>
    <property type="project" value="UniProtKB-UniRule"/>
</dbReference>
<dbReference type="SUPFAM" id="SSF52518">
    <property type="entry name" value="Thiamin diphosphate-binding fold (THDP-binding)"/>
    <property type="match status" value="2"/>
</dbReference>
<dbReference type="GO" id="GO:0046872">
    <property type="term" value="F:metal ion binding"/>
    <property type="evidence" value="ECO:0007669"/>
    <property type="project" value="UniProtKB-KW"/>
</dbReference>
<dbReference type="NCBIfam" id="TIGR00232">
    <property type="entry name" value="tktlase_bact"/>
    <property type="match status" value="1"/>
</dbReference>
<dbReference type="InterPro" id="IPR005475">
    <property type="entry name" value="Transketolase-like_Pyr-bd"/>
</dbReference>
<dbReference type="CDD" id="cd07033">
    <property type="entry name" value="TPP_PYR_DXS_TK_like"/>
    <property type="match status" value="1"/>
</dbReference>
<keyword evidence="6 18" id="KW-0808">Transferase</keyword>
<dbReference type="PROSITE" id="PS00801">
    <property type="entry name" value="TRANSKETOLASE_1"/>
    <property type="match status" value="1"/>
</dbReference>
<dbReference type="GO" id="GO:0005829">
    <property type="term" value="C:cytosol"/>
    <property type="evidence" value="ECO:0007669"/>
    <property type="project" value="TreeGrafter"/>
</dbReference>
<dbReference type="PANTHER" id="PTHR43522:SF2">
    <property type="entry name" value="TRANSKETOLASE 1-RELATED"/>
    <property type="match status" value="1"/>
</dbReference>
<feature type="site" description="Important for catalytic activity" evidence="17">
    <location>
        <position position="57"/>
    </location>
</feature>
<feature type="binding site" evidence="15">
    <location>
        <begin position="145"/>
        <end position="147"/>
    </location>
    <ligand>
        <name>thiamine diphosphate</name>
        <dbReference type="ChEBI" id="CHEBI:58937"/>
    </ligand>
</feature>
<evidence type="ECO:0000256" key="8">
    <source>
        <dbReference type="ARBA" id="ARBA00022837"/>
    </source>
</evidence>
<dbReference type="GO" id="GO:0009052">
    <property type="term" value="P:pentose-phosphate shunt, non-oxidative branch"/>
    <property type="evidence" value="ECO:0007669"/>
    <property type="project" value="UniProtKB-ARBA"/>
</dbReference>
<feature type="binding site" evidence="14">
    <location>
        <position position="505"/>
    </location>
    <ligand>
        <name>substrate</name>
    </ligand>
</feature>
<comment type="cofactor">
    <cofactor evidence="16">
        <name>Mg(2+)</name>
        <dbReference type="ChEBI" id="CHEBI:18420"/>
    </cofactor>
    <text evidence="16">Binds 1 Mg(2+) ion per subunit. Can also utilize other divalent metal cations, such as Ca(2+), Mn(2+) and Co(2+).</text>
</comment>
<comment type="catalytic activity">
    <reaction evidence="11 18">
        <text>D-sedoheptulose 7-phosphate + D-glyceraldehyde 3-phosphate = aldehydo-D-ribose 5-phosphate + D-xylulose 5-phosphate</text>
        <dbReference type="Rhea" id="RHEA:10508"/>
        <dbReference type="ChEBI" id="CHEBI:57483"/>
        <dbReference type="ChEBI" id="CHEBI:57737"/>
        <dbReference type="ChEBI" id="CHEBI:58273"/>
        <dbReference type="ChEBI" id="CHEBI:59776"/>
        <dbReference type="EC" id="2.2.1.1"/>
    </reaction>
</comment>
<dbReference type="AlphaFoldDB" id="W6M5R3"/>
<comment type="cofactor">
    <cofactor evidence="2">
        <name>Co(2+)</name>
        <dbReference type="ChEBI" id="CHEBI:48828"/>
    </cofactor>
</comment>
<evidence type="ECO:0000256" key="4">
    <source>
        <dbReference type="ARBA" id="ARBA00011738"/>
    </source>
</evidence>
<gene>
    <name evidence="20" type="primary">tkt</name>
    <name evidence="20" type="ORF">BN873_380049</name>
</gene>
<evidence type="ECO:0000256" key="3">
    <source>
        <dbReference type="ARBA" id="ARBA00007131"/>
    </source>
</evidence>
<feature type="binding site" evidence="15">
    <location>
        <position position="292"/>
    </location>
    <ligand>
        <name>thiamine diphosphate</name>
        <dbReference type="ChEBI" id="CHEBI:58937"/>
    </ligand>
</feature>
<evidence type="ECO:0000256" key="14">
    <source>
        <dbReference type="PIRSR" id="PIRSR605478-2"/>
    </source>
</evidence>
<evidence type="ECO:0000256" key="13">
    <source>
        <dbReference type="PIRSR" id="PIRSR605478-1"/>
    </source>
</evidence>
<dbReference type="InterPro" id="IPR005474">
    <property type="entry name" value="Transketolase_N"/>
</dbReference>
<evidence type="ECO:0000256" key="1">
    <source>
        <dbReference type="ARBA" id="ARBA00001913"/>
    </source>
</evidence>
<dbReference type="InterPro" id="IPR009014">
    <property type="entry name" value="Transketo_C/PFOR_II"/>
</dbReference>
<evidence type="ECO:0000259" key="19">
    <source>
        <dbReference type="SMART" id="SM00861"/>
    </source>
</evidence>
<dbReference type="CDD" id="cd02012">
    <property type="entry name" value="TPP_TK"/>
    <property type="match status" value="1"/>
</dbReference>
<evidence type="ECO:0000256" key="5">
    <source>
        <dbReference type="ARBA" id="ARBA00013152"/>
    </source>
</evidence>